<keyword evidence="2" id="KW-1185">Reference proteome</keyword>
<sequence length="87" mass="9448">MPSTCMVLLELHAYRSTRMKVCSLSFSLPACSCSTCMVPLKLHAGREKCLEPKCILPRVLAEVYMGAFESGGCGDATASWRLGSIMD</sequence>
<dbReference type="EMBL" id="JAJFAZ020000004">
    <property type="protein sequence ID" value="KAI5334424.1"/>
    <property type="molecule type" value="Genomic_DNA"/>
</dbReference>
<gene>
    <name evidence="1" type="ORF">L3X38_024557</name>
</gene>
<evidence type="ECO:0000313" key="2">
    <source>
        <dbReference type="Proteomes" id="UP001054821"/>
    </source>
</evidence>
<evidence type="ECO:0000313" key="1">
    <source>
        <dbReference type="EMBL" id="KAI5334424.1"/>
    </source>
</evidence>
<comment type="caution">
    <text evidence="1">The sequence shown here is derived from an EMBL/GenBank/DDBJ whole genome shotgun (WGS) entry which is preliminary data.</text>
</comment>
<proteinExistence type="predicted"/>
<accession>A0AAD4W012</accession>
<protein>
    <submittedName>
        <fullName evidence="1">Uncharacterized protein</fullName>
    </submittedName>
</protein>
<dbReference type="AlphaFoldDB" id="A0AAD4W012"/>
<dbReference type="Proteomes" id="UP001054821">
    <property type="component" value="Chromosome 4"/>
</dbReference>
<reference evidence="1 2" key="1">
    <citation type="journal article" date="2022" name="G3 (Bethesda)">
        <title>Whole-genome sequence and methylome profiling of the almond [Prunus dulcis (Mill.) D.A. Webb] cultivar 'Nonpareil'.</title>
        <authorList>
            <person name="D'Amico-Willman K.M."/>
            <person name="Ouma W.Z."/>
            <person name="Meulia T."/>
            <person name="Sideli G.M."/>
            <person name="Gradziel T.M."/>
            <person name="Fresnedo-Ramirez J."/>
        </authorList>
    </citation>
    <scope>NUCLEOTIDE SEQUENCE [LARGE SCALE GENOMIC DNA]</scope>
    <source>
        <strain evidence="1">Clone GOH B32 T37-40</strain>
    </source>
</reference>
<organism evidence="1 2">
    <name type="scientific">Prunus dulcis</name>
    <name type="common">Almond</name>
    <name type="synonym">Amygdalus dulcis</name>
    <dbReference type="NCBI Taxonomy" id="3755"/>
    <lineage>
        <taxon>Eukaryota</taxon>
        <taxon>Viridiplantae</taxon>
        <taxon>Streptophyta</taxon>
        <taxon>Embryophyta</taxon>
        <taxon>Tracheophyta</taxon>
        <taxon>Spermatophyta</taxon>
        <taxon>Magnoliopsida</taxon>
        <taxon>eudicotyledons</taxon>
        <taxon>Gunneridae</taxon>
        <taxon>Pentapetalae</taxon>
        <taxon>rosids</taxon>
        <taxon>fabids</taxon>
        <taxon>Rosales</taxon>
        <taxon>Rosaceae</taxon>
        <taxon>Amygdaloideae</taxon>
        <taxon>Amygdaleae</taxon>
        <taxon>Prunus</taxon>
    </lineage>
</organism>
<name>A0AAD4W012_PRUDU</name>